<evidence type="ECO:0000256" key="1">
    <source>
        <dbReference type="ARBA" id="ARBA00007169"/>
    </source>
</evidence>
<dbReference type="SUPFAM" id="SSF53474">
    <property type="entry name" value="alpha/beta-Hydrolases"/>
    <property type="match status" value="1"/>
</dbReference>
<reference evidence="3" key="1">
    <citation type="submission" date="2022-12" db="EMBL/GenBank/DDBJ databases">
        <authorList>
            <person name="Ruckert C."/>
            <person name="Busche T."/>
            <person name="Kalinowski J."/>
            <person name="Wittmann C."/>
        </authorList>
    </citation>
    <scope>NUCLEOTIDE SEQUENCE</scope>
    <source>
        <strain evidence="3">DSM 40467</strain>
    </source>
</reference>
<dbReference type="Proteomes" id="UP001164439">
    <property type="component" value="Chromosome"/>
</dbReference>
<comment type="similarity">
    <text evidence="1">Belongs to the thioesterase family.</text>
</comment>
<dbReference type="RefSeq" id="WP_269664769.1">
    <property type="nucleotide sequence ID" value="NZ_CP114413.1"/>
</dbReference>
<dbReference type="InterPro" id="IPR001031">
    <property type="entry name" value="Thioesterase"/>
</dbReference>
<sequence length="177" mass="19268">MPGGAVHRLVCLPHAGGSASVFKEWGSNLPGIEVQAVRCPGRAERIDERSPTDLHHLAFEIADTFDPSDERPKALFGHGMGALVALEAARVFQAGGTRLAHLFASGTRNAASYPSPAEAENLTTGAFFEHLVRGDHFYLHSEPPYAPIRKSLNVKITSRKDSLMQAKRDVTLTWENP</sequence>
<dbReference type="Pfam" id="PF00975">
    <property type="entry name" value="Thioesterase"/>
    <property type="match status" value="1"/>
</dbReference>
<dbReference type="EMBL" id="CP114413">
    <property type="protein sequence ID" value="WAZ27319.1"/>
    <property type="molecule type" value="Genomic_DNA"/>
</dbReference>
<accession>A0ABY7KWP4</accession>
<evidence type="ECO:0000313" key="3">
    <source>
        <dbReference type="EMBL" id="WAZ27319.1"/>
    </source>
</evidence>
<evidence type="ECO:0000313" key="4">
    <source>
        <dbReference type="Proteomes" id="UP001164439"/>
    </source>
</evidence>
<keyword evidence="4" id="KW-1185">Reference proteome</keyword>
<name>A0ABY7KWP4_9ACTN</name>
<organism evidence="3 4">
    <name type="scientific">Streptomyces cinnabarinus</name>
    <dbReference type="NCBI Taxonomy" id="67287"/>
    <lineage>
        <taxon>Bacteria</taxon>
        <taxon>Bacillati</taxon>
        <taxon>Actinomycetota</taxon>
        <taxon>Actinomycetes</taxon>
        <taxon>Kitasatosporales</taxon>
        <taxon>Streptomycetaceae</taxon>
        <taxon>Streptomyces</taxon>
    </lineage>
</organism>
<dbReference type="InterPro" id="IPR029058">
    <property type="entry name" value="AB_hydrolase_fold"/>
</dbReference>
<proteinExistence type="inferred from homology"/>
<evidence type="ECO:0000259" key="2">
    <source>
        <dbReference type="Pfam" id="PF00975"/>
    </source>
</evidence>
<dbReference type="InterPro" id="IPR012223">
    <property type="entry name" value="TEII"/>
</dbReference>
<feature type="domain" description="Thioesterase" evidence="2">
    <location>
        <begin position="8"/>
        <end position="107"/>
    </location>
</feature>
<dbReference type="PANTHER" id="PTHR11487">
    <property type="entry name" value="THIOESTERASE"/>
    <property type="match status" value="1"/>
</dbReference>
<dbReference type="Gene3D" id="3.40.50.1820">
    <property type="entry name" value="alpha/beta hydrolase"/>
    <property type="match status" value="1"/>
</dbReference>
<dbReference type="PANTHER" id="PTHR11487:SF0">
    <property type="entry name" value="S-ACYL FATTY ACID SYNTHASE THIOESTERASE, MEDIUM CHAIN"/>
    <property type="match status" value="1"/>
</dbReference>
<protein>
    <submittedName>
        <fullName evidence="3">Thioesterase domain-containing protein</fullName>
    </submittedName>
</protein>
<gene>
    <name evidence="3" type="ORF">STRCI_007992</name>
</gene>